<feature type="region of interest" description="Disordered" evidence="7">
    <location>
        <begin position="1"/>
        <end position="35"/>
    </location>
</feature>
<evidence type="ECO:0000313" key="8">
    <source>
        <dbReference type="EMBL" id="ETN46683.1"/>
    </source>
</evidence>
<evidence type="ECO:0000256" key="4">
    <source>
        <dbReference type="ARBA" id="ARBA00023125"/>
    </source>
</evidence>
<sequence>MPSQAECYNSIGSNTGSPETSAAAASPAPLSMETPQGRGLSQLACNVIGSDPHCLFGPAEEHFFTRLLPQLSETIPFVAAASAAFGAAYSITVLQKDNAVARGEEQYLQALKLLQHELRSPHKRLLPFFISSVLLAAADVISGRMANAHVHLRSMFSIFFSGVDGEEHPKEVSRRLSVLSGVDCAGETENYFVYILILLDTQTALYAWTRPPSIPSRFRTDYFILDTINDLAQHQPVLVHACLHFLGNILAGRAARGILDPPEEQLREQSKLIAALRHWLLRRDQLLADNTIHSYLPPERIRYLTVLTAHCYGMLVSISTILAQNQMIYDAFMPEFSRIVQCAEQVLGPVDLSNPHPQTPNLEPFSPNPGLIQPLSITARKCRSPHIRRKAVWLLLLTGSEGPLTGPYDASLGKRICEIEEARAFSFDLSPEDYHSLQAGDVDEYARVRTCWRPSMRRLPTKPFAPHVRFARRLPPPPPPPPSSSALHQTWDEEGRLEVWTEKIVPIGNPRSQVPEPVLEWSDPLTWRLLPFEIA</sequence>
<dbReference type="HOGENOM" id="CLU_509003_0_0_1"/>
<dbReference type="GO" id="GO:0046872">
    <property type="term" value="F:metal ion binding"/>
    <property type="evidence" value="ECO:0007669"/>
    <property type="project" value="UniProtKB-KW"/>
</dbReference>
<reference evidence="8 9" key="1">
    <citation type="submission" date="2013-03" db="EMBL/GenBank/DDBJ databases">
        <title>The Genome Sequence of Phialophora europaea CBS 101466.</title>
        <authorList>
            <consortium name="The Broad Institute Genomics Platform"/>
            <person name="Cuomo C."/>
            <person name="de Hoog S."/>
            <person name="Gorbushina A."/>
            <person name="Walker B."/>
            <person name="Young S.K."/>
            <person name="Zeng Q."/>
            <person name="Gargeya S."/>
            <person name="Fitzgerald M."/>
            <person name="Haas B."/>
            <person name="Abouelleil A."/>
            <person name="Allen A.W."/>
            <person name="Alvarado L."/>
            <person name="Arachchi H.M."/>
            <person name="Berlin A.M."/>
            <person name="Chapman S.B."/>
            <person name="Gainer-Dewar J."/>
            <person name="Goldberg J."/>
            <person name="Griggs A."/>
            <person name="Gujja S."/>
            <person name="Hansen M."/>
            <person name="Howarth C."/>
            <person name="Imamovic A."/>
            <person name="Ireland A."/>
            <person name="Larimer J."/>
            <person name="McCowan C."/>
            <person name="Murphy C."/>
            <person name="Pearson M."/>
            <person name="Poon T.W."/>
            <person name="Priest M."/>
            <person name="Roberts A."/>
            <person name="Saif S."/>
            <person name="Shea T."/>
            <person name="Sisk P."/>
            <person name="Sykes S."/>
            <person name="Wortman J."/>
            <person name="Nusbaum C."/>
            <person name="Birren B."/>
        </authorList>
    </citation>
    <scope>NUCLEOTIDE SEQUENCE [LARGE SCALE GENOMIC DNA]</scope>
    <source>
        <strain evidence="8 9">CBS 101466</strain>
    </source>
</reference>
<keyword evidence="2" id="KW-0862">Zinc</keyword>
<dbReference type="InterPro" id="IPR052360">
    <property type="entry name" value="Transcr_Regulatory_Proteins"/>
</dbReference>
<protein>
    <recommendedName>
        <fullName evidence="10">Transcription factor domain-containing protein</fullName>
    </recommendedName>
</protein>
<keyword evidence="6" id="KW-0539">Nucleus</keyword>
<dbReference type="PANTHER" id="PTHR36206">
    <property type="entry name" value="ASPERCRYPTIN BIOSYNTHESIS CLUSTER-SPECIFIC TRANSCRIPTION REGULATOR ATNN-RELATED"/>
    <property type="match status" value="1"/>
</dbReference>
<proteinExistence type="predicted"/>
<keyword evidence="4" id="KW-0238">DNA-binding</keyword>
<feature type="compositionally biased region" description="Polar residues" evidence="7">
    <location>
        <begin position="1"/>
        <end position="20"/>
    </location>
</feature>
<dbReference type="AlphaFoldDB" id="W2SF71"/>
<gene>
    <name evidence="8" type="ORF">HMPREF1541_00870</name>
</gene>
<dbReference type="eggNOG" id="ENOG502SJ1E">
    <property type="taxonomic scope" value="Eukaryota"/>
</dbReference>
<evidence type="ECO:0000256" key="1">
    <source>
        <dbReference type="ARBA" id="ARBA00022723"/>
    </source>
</evidence>
<dbReference type="GO" id="GO:0003677">
    <property type="term" value="F:DNA binding"/>
    <property type="evidence" value="ECO:0007669"/>
    <property type="project" value="UniProtKB-KW"/>
</dbReference>
<evidence type="ECO:0008006" key="10">
    <source>
        <dbReference type="Google" id="ProtNLM"/>
    </source>
</evidence>
<evidence type="ECO:0000256" key="7">
    <source>
        <dbReference type="SAM" id="MobiDB-lite"/>
    </source>
</evidence>
<dbReference type="OrthoDB" id="3172332at2759"/>
<keyword evidence="3" id="KW-0805">Transcription regulation</keyword>
<evidence type="ECO:0000256" key="5">
    <source>
        <dbReference type="ARBA" id="ARBA00023163"/>
    </source>
</evidence>
<evidence type="ECO:0000256" key="6">
    <source>
        <dbReference type="ARBA" id="ARBA00023242"/>
    </source>
</evidence>
<evidence type="ECO:0000256" key="2">
    <source>
        <dbReference type="ARBA" id="ARBA00022833"/>
    </source>
</evidence>
<dbReference type="GeneID" id="19968209"/>
<evidence type="ECO:0000256" key="3">
    <source>
        <dbReference type="ARBA" id="ARBA00023015"/>
    </source>
</evidence>
<dbReference type="InParanoid" id="W2SF71"/>
<evidence type="ECO:0000313" key="9">
    <source>
        <dbReference type="Proteomes" id="UP000030752"/>
    </source>
</evidence>
<keyword evidence="9" id="KW-1185">Reference proteome</keyword>
<keyword evidence="5" id="KW-0804">Transcription</keyword>
<dbReference type="PANTHER" id="PTHR36206:SF12">
    <property type="entry name" value="ASPERCRYPTIN BIOSYNTHESIS CLUSTER-SPECIFIC TRANSCRIPTION REGULATOR ATNN-RELATED"/>
    <property type="match status" value="1"/>
</dbReference>
<organism evidence="8 9">
    <name type="scientific">Cyphellophora europaea (strain CBS 101466)</name>
    <name type="common">Phialophora europaea</name>
    <dbReference type="NCBI Taxonomy" id="1220924"/>
    <lineage>
        <taxon>Eukaryota</taxon>
        <taxon>Fungi</taxon>
        <taxon>Dikarya</taxon>
        <taxon>Ascomycota</taxon>
        <taxon>Pezizomycotina</taxon>
        <taxon>Eurotiomycetes</taxon>
        <taxon>Chaetothyriomycetidae</taxon>
        <taxon>Chaetothyriales</taxon>
        <taxon>Cyphellophoraceae</taxon>
        <taxon>Cyphellophora</taxon>
    </lineage>
</organism>
<dbReference type="RefSeq" id="XP_008711395.1">
    <property type="nucleotide sequence ID" value="XM_008713173.1"/>
</dbReference>
<accession>W2SF71</accession>
<dbReference type="Proteomes" id="UP000030752">
    <property type="component" value="Unassembled WGS sequence"/>
</dbReference>
<dbReference type="EMBL" id="KB822711">
    <property type="protein sequence ID" value="ETN46683.1"/>
    <property type="molecule type" value="Genomic_DNA"/>
</dbReference>
<name>W2SF71_CYPE1</name>
<keyword evidence="1" id="KW-0479">Metal-binding</keyword>
<dbReference type="VEuPathDB" id="FungiDB:HMPREF1541_00870"/>